<accession>A0ABP8XNL8</accession>
<evidence type="ECO:0000313" key="2">
    <source>
        <dbReference type="EMBL" id="GAA4711439.1"/>
    </source>
</evidence>
<dbReference type="EMBL" id="BAABIC010000032">
    <property type="protein sequence ID" value="GAA4711439.1"/>
    <property type="molecule type" value="Genomic_DNA"/>
</dbReference>
<protein>
    <submittedName>
        <fullName evidence="2">Uncharacterized protein</fullName>
    </submittedName>
</protein>
<evidence type="ECO:0000313" key="3">
    <source>
        <dbReference type="Proteomes" id="UP001500325"/>
    </source>
</evidence>
<sequence length="100" mass="10524">MHDGGATERGREDGAQDGDDDGQKVPHEVSFAAVSTGRVHPTATRTASRRSINSERVSLHIYRESIDDDRRAGAAAGNAVPGPREPARAAPSAGPRREGP</sequence>
<feature type="region of interest" description="Disordered" evidence="1">
    <location>
        <begin position="1"/>
        <end position="100"/>
    </location>
</feature>
<organism evidence="2 3">
    <name type="scientific">Pseudonocardia yuanmonensis</name>
    <dbReference type="NCBI Taxonomy" id="1095914"/>
    <lineage>
        <taxon>Bacteria</taxon>
        <taxon>Bacillati</taxon>
        <taxon>Actinomycetota</taxon>
        <taxon>Actinomycetes</taxon>
        <taxon>Pseudonocardiales</taxon>
        <taxon>Pseudonocardiaceae</taxon>
        <taxon>Pseudonocardia</taxon>
    </lineage>
</organism>
<gene>
    <name evidence="2" type="ORF">GCM10023215_62150</name>
</gene>
<evidence type="ECO:0000256" key="1">
    <source>
        <dbReference type="SAM" id="MobiDB-lite"/>
    </source>
</evidence>
<dbReference type="Proteomes" id="UP001500325">
    <property type="component" value="Unassembled WGS sequence"/>
</dbReference>
<feature type="compositionally biased region" description="Low complexity" evidence="1">
    <location>
        <begin position="73"/>
        <end position="94"/>
    </location>
</feature>
<feature type="compositionally biased region" description="Polar residues" evidence="1">
    <location>
        <begin position="43"/>
        <end position="56"/>
    </location>
</feature>
<comment type="caution">
    <text evidence="2">The sequence shown here is derived from an EMBL/GenBank/DDBJ whole genome shotgun (WGS) entry which is preliminary data.</text>
</comment>
<name>A0ABP8XNL8_9PSEU</name>
<reference evidence="3" key="1">
    <citation type="journal article" date="2019" name="Int. J. Syst. Evol. Microbiol.">
        <title>The Global Catalogue of Microorganisms (GCM) 10K type strain sequencing project: providing services to taxonomists for standard genome sequencing and annotation.</title>
        <authorList>
            <consortium name="The Broad Institute Genomics Platform"/>
            <consortium name="The Broad Institute Genome Sequencing Center for Infectious Disease"/>
            <person name="Wu L."/>
            <person name="Ma J."/>
        </authorList>
    </citation>
    <scope>NUCLEOTIDE SEQUENCE [LARGE SCALE GENOMIC DNA]</scope>
    <source>
        <strain evidence="3">JCM 18055</strain>
    </source>
</reference>
<feature type="compositionally biased region" description="Basic and acidic residues" evidence="1">
    <location>
        <begin position="1"/>
        <end position="14"/>
    </location>
</feature>
<keyword evidence="3" id="KW-1185">Reference proteome</keyword>
<proteinExistence type="predicted"/>
<feature type="compositionally biased region" description="Basic and acidic residues" evidence="1">
    <location>
        <begin position="57"/>
        <end position="72"/>
    </location>
</feature>